<protein>
    <submittedName>
        <fullName evidence="3">SH2 domain-containing protein</fullName>
    </submittedName>
</protein>
<name>A0A183CFP7_GLOPA</name>
<keyword evidence="2" id="KW-1185">Reference proteome</keyword>
<reference evidence="2" key="1">
    <citation type="submission" date="2014-05" db="EMBL/GenBank/DDBJ databases">
        <title>The genome and life-stage specific transcriptomes of Globodera pallida elucidate key aspects of plant parasitism by a cyst nematode.</title>
        <authorList>
            <person name="Cotton J.A."/>
            <person name="Lilley C.J."/>
            <person name="Jones L.M."/>
            <person name="Kikuchi T."/>
            <person name="Reid A.J."/>
            <person name="Thorpe P."/>
            <person name="Tsai I.J."/>
            <person name="Beasley H."/>
            <person name="Blok V."/>
            <person name="Cock P.J.A."/>
            <person name="Van den Akker S.E."/>
            <person name="Holroyd N."/>
            <person name="Hunt M."/>
            <person name="Mantelin S."/>
            <person name="Naghra H."/>
            <person name="Pain A."/>
            <person name="Palomares-Rius J.E."/>
            <person name="Zarowiecki M."/>
            <person name="Berriman M."/>
            <person name="Jones J.T."/>
            <person name="Urwin P.E."/>
        </authorList>
    </citation>
    <scope>NUCLEOTIDE SEQUENCE [LARGE SCALE GENOMIC DNA]</scope>
    <source>
        <strain evidence="2">Lindley</strain>
    </source>
</reference>
<feature type="region of interest" description="Disordered" evidence="1">
    <location>
        <begin position="473"/>
        <end position="494"/>
    </location>
</feature>
<dbReference type="WBParaSite" id="GPLIN_001170200">
    <property type="protein sequence ID" value="GPLIN_001170200"/>
    <property type="gene ID" value="GPLIN_001170200"/>
</dbReference>
<evidence type="ECO:0000313" key="3">
    <source>
        <dbReference type="WBParaSite" id="GPLIN_001170200"/>
    </source>
</evidence>
<feature type="region of interest" description="Disordered" evidence="1">
    <location>
        <begin position="191"/>
        <end position="242"/>
    </location>
</feature>
<sequence>MDSNNMRHHQGTRSNSGTVDGGALSNPAGNNDLLFSTLRHLATRNSESSVAPTNGLYNETISYPFQVSLSEQSTSTNCCSSNAVGTSSSSAWLDQAKLSLLPMYGGSRCCRFQCSGISQCHAKFTVFWAFELRIRRGFQFKCLRKVPLGSNSKQLEKATVENNNQPPLHYRTDELASADIELDRLVSLVASQNSGGTGTQPPAKEFTRSNKKESISKPKFLSGPPVFELPQFTPPESPTETAQLLSVATDNETKHSEPPIDTLKNASNVLVNHCVSNHGEVNKSVKENPKRQSAAEGNLVFIPKEIKCEAVIQQFPRNKVALTRRDTSKVPVYKLSAYSLNKNCSLDQPQLDDQKRIDDAYSFEEDELPITSCSLSEVLHGAICSSQGREHKLTKEEDHQTKTKRKYTKLHSSSEEVPNAKAVEKINAVYSILAERTKRKATRACFVSSELATDDHSVLTDIPIATCTLRNGNSNEDSKLIHHPLTAQTDHPTP</sequence>
<evidence type="ECO:0000256" key="1">
    <source>
        <dbReference type="SAM" id="MobiDB-lite"/>
    </source>
</evidence>
<dbReference type="AlphaFoldDB" id="A0A183CFP7"/>
<accession>A0A183CFP7</accession>
<evidence type="ECO:0000313" key="2">
    <source>
        <dbReference type="Proteomes" id="UP000050741"/>
    </source>
</evidence>
<feature type="compositionally biased region" description="Basic residues" evidence="1">
    <location>
        <begin position="1"/>
        <end position="11"/>
    </location>
</feature>
<feature type="compositionally biased region" description="Basic and acidic residues" evidence="1">
    <location>
        <begin position="205"/>
        <end position="216"/>
    </location>
</feature>
<dbReference type="Proteomes" id="UP000050741">
    <property type="component" value="Unassembled WGS sequence"/>
</dbReference>
<proteinExistence type="predicted"/>
<reference evidence="3" key="2">
    <citation type="submission" date="2016-06" db="UniProtKB">
        <authorList>
            <consortium name="WormBaseParasite"/>
        </authorList>
    </citation>
    <scope>IDENTIFICATION</scope>
</reference>
<feature type="region of interest" description="Disordered" evidence="1">
    <location>
        <begin position="1"/>
        <end position="23"/>
    </location>
</feature>
<organism evidence="2 3">
    <name type="scientific">Globodera pallida</name>
    <name type="common">Potato cyst nematode worm</name>
    <name type="synonym">Heterodera pallida</name>
    <dbReference type="NCBI Taxonomy" id="36090"/>
    <lineage>
        <taxon>Eukaryota</taxon>
        <taxon>Metazoa</taxon>
        <taxon>Ecdysozoa</taxon>
        <taxon>Nematoda</taxon>
        <taxon>Chromadorea</taxon>
        <taxon>Rhabditida</taxon>
        <taxon>Tylenchina</taxon>
        <taxon>Tylenchomorpha</taxon>
        <taxon>Tylenchoidea</taxon>
        <taxon>Heteroderidae</taxon>
        <taxon>Heteroderinae</taxon>
        <taxon>Globodera</taxon>
    </lineage>
</organism>